<accession>A0A1U7M329</accession>
<evidence type="ECO:0000259" key="1">
    <source>
        <dbReference type="Pfam" id="PF03033"/>
    </source>
</evidence>
<dbReference type="Proteomes" id="UP000186112">
    <property type="component" value="Unassembled WGS sequence"/>
</dbReference>
<dbReference type="RefSeq" id="WP_075728462.1">
    <property type="nucleotide sequence ID" value="NZ_LTDM01000065.1"/>
</dbReference>
<proteinExistence type="predicted"/>
<keyword evidence="3" id="KW-0328">Glycosyltransferase</keyword>
<name>A0A1U7M329_TISCR</name>
<dbReference type="InterPro" id="IPR050426">
    <property type="entry name" value="Glycosyltransferase_28"/>
</dbReference>
<feature type="domain" description="Glycosyltransferase family 28 N-terminal" evidence="1">
    <location>
        <begin position="2"/>
        <end position="137"/>
    </location>
</feature>
<dbReference type="InterPro" id="IPR010610">
    <property type="entry name" value="EryCIII-like_C"/>
</dbReference>
<feature type="domain" description="Erythromycin biosynthesis protein CIII-like C-terminal" evidence="2">
    <location>
        <begin position="295"/>
        <end position="409"/>
    </location>
</feature>
<evidence type="ECO:0000313" key="4">
    <source>
        <dbReference type="Proteomes" id="UP000186112"/>
    </source>
</evidence>
<dbReference type="GO" id="GO:0016758">
    <property type="term" value="F:hexosyltransferase activity"/>
    <property type="evidence" value="ECO:0007669"/>
    <property type="project" value="InterPro"/>
</dbReference>
<dbReference type="SUPFAM" id="SSF53756">
    <property type="entry name" value="UDP-Glycosyltransferase/glycogen phosphorylase"/>
    <property type="match status" value="1"/>
</dbReference>
<dbReference type="GO" id="GO:0033072">
    <property type="term" value="P:vancomycin biosynthetic process"/>
    <property type="evidence" value="ECO:0007669"/>
    <property type="project" value="UniProtKB-ARBA"/>
</dbReference>
<dbReference type="PANTHER" id="PTHR48050:SF13">
    <property type="entry name" value="STEROL 3-BETA-GLUCOSYLTRANSFERASE UGT80A2"/>
    <property type="match status" value="1"/>
</dbReference>
<dbReference type="Pfam" id="PF03033">
    <property type="entry name" value="Glyco_transf_28"/>
    <property type="match status" value="1"/>
</dbReference>
<organism evidence="3 4">
    <name type="scientific">Tissierella creatinophila DSM 6911</name>
    <dbReference type="NCBI Taxonomy" id="1123403"/>
    <lineage>
        <taxon>Bacteria</taxon>
        <taxon>Bacillati</taxon>
        <taxon>Bacillota</taxon>
        <taxon>Tissierellia</taxon>
        <taxon>Tissierellales</taxon>
        <taxon>Tissierellaceae</taxon>
        <taxon>Tissierella</taxon>
    </lineage>
</organism>
<evidence type="ECO:0000259" key="2">
    <source>
        <dbReference type="Pfam" id="PF06722"/>
    </source>
</evidence>
<sequence length="415" mass="46230">MITILCGGSRGDFQPYIALAQQLKKYKKEVRISGPKEFESFVTNYDIDYFPINVDISALNIDPKMLEKAGSADNPLKMLLAFNKMKAYGEYTTKEYYKACQNSELIIYHPGLTIGYFAAKELGIPSVLASPFPMHKTKEYLSVVMYGKSKPTMINKKLSYLMIQGMLWLAGKDSVKSFWKKQFGRLPKDFGAPYEHHNQSNQPALISCSNHIFERPADWNSHIHQKGYWFVEEKDDFKPDEALVDFIQAGEKPIYIGFGSMSMMKKHAELGELIVNAIRKSGKRAIICGFGRPDNLTDDIYALDSIPHTWLFNHVSAVCHHGGAGSSAAGFSAGIPSIIIPFSNDQFAWAHRSYDLGIGVKPINVKNLTVDNLANALISAFQPDLIAKAKAIGVKIQTEDGAKNCATVIIDLLEN</sequence>
<dbReference type="PANTHER" id="PTHR48050">
    <property type="entry name" value="STEROL 3-BETA-GLUCOSYLTRANSFERASE"/>
    <property type="match status" value="1"/>
</dbReference>
<dbReference type="GO" id="GO:0008194">
    <property type="term" value="F:UDP-glycosyltransferase activity"/>
    <property type="evidence" value="ECO:0007669"/>
    <property type="project" value="InterPro"/>
</dbReference>
<evidence type="ECO:0000313" key="3">
    <source>
        <dbReference type="EMBL" id="OLS01619.1"/>
    </source>
</evidence>
<dbReference type="EMBL" id="LTDM01000065">
    <property type="protein sequence ID" value="OLS01619.1"/>
    <property type="molecule type" value="Genomic_DNA"/>
</dbReference>
<keyword evidence="3" id="KW-0808">Transferase</keyword>
<dbReference type="AlphaFoldDB" id="A0A1U7M329"/>
<dbReference type="Pfam" id="PF06722">
    <property type="entry name" value="EryCIII-like_C"/>
    <property type="match status" value="1"/>
</dbReference>
<dbReference type="EC" id="2.4.1.302" evidence="3"/>
<dbReference type="InterPro" id="IPR002213">
    <property type="entry name" value="UDP_glucos_trans"/>
</dbReference>
<dbReference type="Gene3D" id="3.40.50.2000">
    <property type="entry name" value="Glycogen Phosphorylase B"/>
    <property type="match status" value="2"/>
</dbReference>
<keyword evidence="4" id="KW-1185">Reference proteome</keyword>
<reference evidence="3 4" key="1">
    <citation type="submission" date="2016-02" db="EMBL/GenBank/DDBJ databases">
        <title>Genome sequence of Tissierella creatinophila DSM 6911.</title>
        <authorList>
            <person name="Poehlein A."/>
            <person name="Daniel R."/>
        </authorList>
    </citation>
    <scope>NUCLEOTIDE SEQUENCE [LARGE SCALE GENOMIC DNA]</scope>
    <source>
        <strain evidence="3 4">DSM 6911</strain>
    </source>
</reference>
<dbReference type="OrthoDB" id="9805366at2"/>
<comment type="caution">
    <text evidence="3">The sequence shown here is derived from an EMBL/GenBank/DDBJ whole genome shotgun (WGS) entry which is preliminary data.</text>
</comment>
<dbReference type="InterPro" id="IPR004276">
    <property type="entry name" value="GlycoTrans_28_N"/>
</dbReference>
<dbReference type="GO" id="GO:0005975">
    <property type="term" value="P:carbohydrate metabolic process"/>
    <property type="evidence" value="ECO:0007669"/>
    <property type="project" value="InterPro"/>
</dbReference>
<dbReference type="CDD" id="cd03784">
    <property type="entry name" value="GT1_Gtf-like"/>
    <property type="match status" value="1"/>
</dbReference>
<gene>
    <name evidence="3" type="primary">novM</name>
    <name evidence="3" type="ORF">TICRE_24430</name>
</gene>
<protein>
    <submittedName>
        <fullName evidence="3">L-noviosyl transferase</fullName>
        <ecNumber evidence="3">2.4.1.302</ecNumber>
    </submittedName>
</protein>
<dbReference type="FunFam" id="3.40.50.2000:FF:000009">
    <property type="entry name" value="Sterol 3-beta-glucosyltransferase UGT80A2"/>
    <property type="match status" value="1"/>
</dbReference>